<accession>A0A5B7K2Y8</accession>
<evidence type="ECO:0000313" key="1">
    <source>
        <dbReference type="EMBL" id="MPC99707.1"/>
    </source>
</evidence>
<gene>
    <name evidence="1" type="ORF">E2C01_095137</name>
</gene>
<dbReference type="Proteomes" id="UP000324222">
    <property type="component" value="Unassembled WGS sequence"/>
</dbReference>
<name>A0A5B7K2Y8_PORTR</name>
<protein>
    <submittedName>
        <fullName evidence="1">Uncharacterized protein</fullName>
    </submittedName>
</protein>
<keyword evidence="2" id="KW-1185">Reference proteome</keyword>
<organism evidence="1 2">
    <name type="scientific">Portunus trituberculatus</name>
    <name type="common">Swimming crab</name>
    <name type="synonym">Neptunus trituberculatus</name>
    <dbReference type="NCBI Taxonomy" id="210409"/>
    <lineage>
        <taxon>Eukaryota</taxon>
        <taxon>Metazoa</taxon>
        <taxon>Ecdysozoa</taxon>
        <taxon>Arthropoda</taxon>
        <taxon>Crustacea</taxon>
        <taxon>Multicrustacea</taxon>
        <taxon>Malacostraca</taxon>
        <taxon>Eumalacostraca</taxon>
        <taxon>Eucarida</taxon>
        <taxon>Decapoda</taxon>
        <taxon>Pleocyemata</taxon>
        <taxon>Brachyura</taxon>
        <taxon>Eubrachyura</taxon>
        <taxon>Portunoidea</taxon>
        <taxon>Portunidae</taxon>
        <taxon>Portuninae</taxon>
        <taxon>Portunus</taxon>
    </lineage>
</organism>
<comment type="caution">
    <text evidence="1">The sequence shown here is derived from an EMBL/GenBank/DDBJ whole genome shotgun (WGS) entry which is preliminary data.</text>
</comment>
<dbReference type="EMBL" id="VSRR010119488">
    <property type="protein sequence ID" value="MPC99707.1"/>
    <property type="molecule type" value="Genomic_DNA"/>
</dbReference>
<sequence length="156" mass="17216">MLILPGMITVSVSETHHLCAEHITEVIVSGMEAYIPHSFSQPKPSKPWIDTACSRVVHDRKVAHKGYLSLPSPESHALYISARNHAKPVLQLTKHSFINRKGQNLSNPNSPRDFWLLAKNISSNFTSSSFPPLFHPDGTTAISSVSKAQLFSQAFA</sequence>
<dbReference type="AlphaFoldDB" id="A0A5B7K2Y8"/>
<evidence type="ECO:0000313" key="2">
    <source>
        <dbReference type="Proteomes" id="UP000324222"/>
    </source>
</evidence>
<proteinExistence type="predicted"/>
<reference evidence="1 2" key="1">
    <citation type="submission" date="2019-05" db="EMBL/GenBank/DDBJ databases">
        <title>Another draft genome of Portunus trituberculatus and its Hox gene families provides insights of decapod evolution.</title>
        <authorList>
            <person name="Jeong J.-H."/>
            <person name="Song I."/>
            <person name="Kim S."/>
            <person name="Choi T."/>
            <person name="Kim D."/>
            <person name="Ryu S."/>
            <person name="Kim W."/>
        </authorList>
    </citation>
    <scope>NUCLEOTIDE SEQUENCE [LARGE SCALE GENOMIC DNA]</scope>
    <source>
        <tissue evidence="1">Muscle</tissue>
    </source>
</reference>